<dbReference type="InterPro" id="IPR014071">
    <property type="entry name" value="Cu_transp_CopY/TcrY"/>
</dbReference>
<dbReference type="RefSeq" id="WP_347299951.1">
    <property type="nucleotide sequence ID" value="NZ_CP142433.1"/>
</dbReference>
<evidence type="ECO:0000313" key="5">
    <source>
        <dbReference type="EMBL" id="XBC45469.1"/>
    </source>
</evidence>
<dbReference type="InterPro" id="IPR036388">
    <property type="entry name" value="WH-like_DNA-bd_sf"/>
</dbReference>
<evidence type="ECO:0000256" key="1">
    <source>
        <dbReference type="ARBA" id="ARBA00011046"/>
    </source>
</evidence>
<gene>
    <name evidence="5" type="ORF">VUQ08_06285</name>
</gene>
<dbReference type="NCBIfam" id="TIGR02698">
    <property type="entry name" value="CopY_TcrY"/>
    <property type="match status" value="1"/>
</dbReference>
<keyword evidence="4" id="KW-0804">Transcription</keyword>
<dbReference type="InterPro" id="IPR036390">
    <property type="entry name" value="WH_DNA-bd_sf"/>
</dbReference>
<dbReference type="PIRSF" id="PIRSF019455">
    <property type="entry name" value="CopR_AtkY"/>
    <property type="match status" value="1"/>
</dbReference>
<evidence type="ECO:0000256" key="4">
    <source>
        <dbReference type="ARBA" id="ARBA00023163"/>
    </source>
</evidence>
<reference evidence="5" key="1">
    <citation type="submission" date="2023-12" db="EMBL/GenBank/DDBJ databases">
        <title>Dolosigranulum savutii sp. nov. isolated from human upper respiratory samples collected in Botswana.</title>
        <authorList>
            <person name="Kelly M.S."/>
        </authorList>
    </citation>
    <scope>NUCLEOTIDE SEQUENCE</scope>
    <source>
        <strain evidence="5">MSK433</strain>
    </source>
</reference>
<dbReference type="SUPFAM" id="SSF46785">
    <property type="entry name" value="Winged helix' DNA-binding domain"/>
    <property type="match status" value="1"/>
</dbReference>
<organism evidence="5">
    <name type="scientific">Dolosigranulum savutiense</name>
    <dbReference type="NCBI Taxonomy" id="3110288"/>
    <lineage>
        <taxon>Bacteria</taxon>
        <taxon>Bacillati</taxon>
        <taxon>Bacillota</taxon>
        <taxon>Bacilli</taxon>
        <taxon>Lactobacillales</taxon>
        <taxon>Carnobacteriaceae</taxon>
        <taxon>Dolosigranulum</taxon>
    </lineage>
</organism>
<dbReference type="InterPro" id="IPR005650">
    <property type="entry name" value="BlaI_family"/>
</dbReference>
<comment type="similarity">
    <text evidence="1">Belongs to the BlaI transcriptional regulatory family.</text>
</comment>
<dbReference type="AlphaFoldDB" id="A0AB74TP83"/>
<keyword evidence="3" id="KW-0238">DNA-binding</keyword>
<dbReference type="GO" id="GO:0045892">
    <property type="term" value="P:negative regulation of DNA-templated transcription"/>
    <property type="evidence" value="ECO:0007669"/>
    <property type="project" value="InterPro"/>
</dbReference>
<protein>
    <submittedName>
        <fullName evidence="5">CopY/TcrY family copper transport repressor</fullName>
    </submittedName>
</protein>
<dbReference type="EMBL" id="CP142433">
    <property type="protein sequence ID" value="XBC45469.1"/>
    <property type="molecule type" value="Genomic_DNA"/>
</dbReference>
<dbReference type="Gene3D" id="1.10.10.10">
    <property type="entry name" value="Winged helix-like DNA-binding domain superfamily/Winged helix DNA-binding domain"/>
    <property type="match status" value="1"/>
</dbReference>
<dbReference type="GO" id="GO:0003677">
    <property type="term" value="F:DNA binding"/>
    <property type="evidence" value="ECO:0007669"/>
    <property type="project" value="UniProtKB-KW"/>
</dbReference>
<accession>A0AB74TP83</accession>
<evidence type="ECO:0000256" key="2">
    <source>
        <dbReference type="ARBA" id="ARBA00023015"/>
    </source>
</evidence>
<dbReference type="Pfam" id="PF03965">
    <property type="entry name" value="Penicillinase_R"/>
    <property type="match status" value="1"/>
</dbReference>
<keyword evidence="2" id="KW-0805">Transcription regulation</keyword>
<sequence>MMLAVDITASEWEVMRVVWAKEQTTSATIIKVLSQEMNWKDSTIKTLIGRLKDKGLLDAKRDGRGFIYQATVSQHDMILKSGKRWLESICSTKVGGVLAELIEVSELSQADLDQIIQVAQAKKSNAPKTVTCQCLPGQCNC</sequence>
<name>A0AB74TP83_9LACT</name>
<evidence type="ECO:0000256" key="3">
    <source>
        <dbReference type="ARBA" id="ARBA00023125"/>
    </source>
</evidence>
<proteinExistence type="inferred from homology"/>